<evidence type="ECO:0000313" key="2">
    <source>
        <dbReference type="EMBL" id="KAJ8981746.1"/>
    </source>
</evidence>
<keyword evidence="1" id="KW-0732">Signal</keyword>
<reference evidence="2" key="1">
    <citation type="journal article" date="2023" name="Insect Mol. Biol.">
        <title>Genome sequencing provides insights into the evolution of gene families encoding plant cell wall-degrading enzymes in longhorned beetles.</title>
        <authorList>
            <person name="Shin N.R."/>
            <person name="Okamura Y."/>
            <person name="Kirsch R."/>
            <person name="Pauchet Y."/>
        </authorList>
    </citation>
    <scope>NUCLEOTIDE SEQUENCE</scope>
    <source>
        <strain evidence="2">MMC_N1</strain>
    </source>
</reference>
<gene>
    <name evidence="2" type="ORF">NQ317_004926</name>
</gene>
<accession>A0ABQ9JV78</accession>
<dbReference type="Proteomes" id="UP001162164">
    <property type="component" value="Unassembled WGS sequence"/>
</dbReference>
<comment type="caution">
    <text evidence="2">The sequence shown here is derived from an EMBL/GenBank/DDBJ whole genome shotgun (WGS) entry which is preliminary data.</text>
</comment>
<sequence length="66" mass="7712">MNLILVIFISLFKYVYVYDLCAIQDDKIRSEKHVSDNCNIRSLNFDSRDCSQVTFSGNEKLKKQFG</sequence>
<evidence type="ECO:0000313" key="3">
    <source>
        <dbReference type="Proteomes" id="UP001162164"/>
    </source>
</evidence>
<keyword evidence="3" id="KW-1185">Reference proteome</keyword>
<feature type="signal peptide" evidence="1">
    <location>
        <begin position="1"/>
        <end position="17"/>
    </location>
</feature>
<dbReference type="EMBL" id="JAPWTJ010000167">
    <property type="protein sequence ID" value="KAJ8981746.1"/>
    <property type="molecule type" value="Genomic_DNA"/>
</dbReference>
<organism evidence="2 3">
    <name type="scientific">Molorchus minor</name>
    <dbReference type="NCBI Taxonomy" id="1323400"/>
    <lineage>
        <taxon>Eukaryota</taxon>
        <taxon>Metazoa</taxon>
        <taxon>Ecdysozoa</taxon>
        <taxon>Arthropoda</taxon>
        <taxon>Hexapoda</taxon>
        <taxon>Insecta</taxon>
        <taxon>Pterygota</taxon>
        <taxon>Neoptera</taxon>
        <taxon>Endopterygota</taxon>
        <taxon>Coleoptera</taxon>
        <taxon>Polyphaga</taxon>
        <taxon>Cucujiformia</taxon>
        <taxon>Chrysomeloidea</taxon>
        <taxon>Cerambycidae</taxon>
        <taxon>Lamiinae</taxon>
        <taxon>Monochamini</taxon>
        <taxon>Molorchus</taxon>
    </lineage>
</organism>
<name>A0ABQ9JV78_9CUCU</name>
<protein>
    <submittedName>
        <fullName evidence="2">Uncharacterized protein</fullName>
    </submittedName>
</protein>
<evidence type="ECO:0000256" key="1">
    <source>
        <dbReference type="SAM" id="SignalP"/>
    </source>
</evidence>
<proteinExistence type="predicted"/>
<feature type="chain" id="PRO_5046970815" evidence="1">
    <location>
        <begin position="18"/>
        <end position="66"/>
    </location>
</feature>